<dbReference type="GO" id="GO:0003677">
    <property type="term" value="F:DNA binding"/>
    <property type="evidence" value="ECO:0007669"/>
    <property type="project" value="UniProtKB-KW"/>
</dbReference>
<reference evidence="2" key="2">
    <citation type="submission" date="2021-05" db="EMBL/GenBank/DDBJ databases">
        <title>Protein family content uncovers lineage relationships and bacterial pathway maintenance mechanisms in DPANN archaea.</title>
        <authorList>
            <person name="Castelle C.J."/>
            <person name="Meheust R."/>
            <person name="Jaffe A.L."/>
            <person name="Seitz K."/>
            <person name="Gong X."/>
            <person name="Baker B.J."/>
            <person name="Banfield J.F."/>
        </authorList>
    </citation>
    <scope>NUCLEOTIDE SEQUENCE</scope>
    <source>
        <strain evidence="2">RIFCSPLOWO2_01_FULL_AR10_48_17</strain>
    </source>
</reference>
<dbReference type="AlphaFoldDB" id="A0A8T4L5B4"/>
<dbReference type="InterPro" id="IPR037914">
    <property type="entry name" value="SpoVT-AbrB_sf"/>
</dbReference>
<dbReference type="EMBL" id="JAGVWC010000010">
    <property type="protein sequence ID" value="MBS3061724.1"/>
    <property type="molecule type" value="Genomic_DNA"/>
</dbReference>
<dbReference type="Pfam" id="PF04014">
    <property type="entry name" value="MazE_antitoxin"/>
    <property type="match status" value="1"/>
</dbReference>
<reference evidence="2" key="1">
    <citation type="submission" date="2021-03" db="EMBL/GenBank/DDBJ databases">
        <authorList>
            <person name="Jaffe A."/>
        </authorList>
    </citation>
    <scope>NUCLEOTIDE SEQUENCE</scope>
    <source>
        <strain evidence="2">RIFCSPLOWO2_01_FULL_AR10_48_17</strain>
    </source>
</reference>
<feature type="domain" description="SpoVT-AbrB" evidence="1">
    <location>
        <begin position="4"/>
        <end position="49"/>
    </location>
</feature>
<evidence type="ECO:0000313" key="3">
    <source>
        <dbReference type="Proteomes" id="UP000675968"/>
    </source>
</evidence>
<organism evidence="2 3">
    <name type="scientific">Candidatus Iainarchaeum sp</name>
    <dbReference type="NCBI Taxonomy" id="3101447"/>
    <lineage>
        <taxon>Archaea</taxon>
        <taxon>Candidatus Iainarchaeota</taxon>
        <taxon>Candidatus Iainarchaeia</taxon>
        <taxon>Candidatus Iainarchaeales</taxon>
        <taxon>Candidatus Iainarchaeaceae</taxon>
        <taxon>Candidatus Iainarchaeum</taxon>
    </lineage>
</organism>
<evidence type="ECO:0000313" key="2">
    <source>
        <dbReference type="EMBL" id="MBS3061724.1"/>
    </source>
</evidence>
<name>A0A8T4L5B4_9ARCH</name>
<protein>
    <submittedName>
        <fullName evidence="2">AbrB/MazE/SpoVT family DNA-binding domain-containing protein</fullName>
    </submittedName>
</protein>
<proteinExistence type="predicted"/>
<accession>A0A8T4L5B4</accession>
<keyword evidence="2" id="KW-0238">DNA-binding</keyword>
<dbReference type="Gene3D" id="2.10.260.10">
    <property type="match status" value="1"/>
</dbReference>
<dbReference type="SUPFAM" id="SSF89447">
    <property type="entry name" value="AbrB/MazE/MraZ-like"/>
    <property type="match status" value="1"/>
</dbReference>
<dbReference type="Proteomes" id="UP000675968">
    <property type="component" value="Unassembled WGS sequence"/>
</dbReference>
<dbReference type="InterPro" id="IPR007159">
    <property type="entry name" value="SpoVT-AbrB_dom"/>
</dbReference>
<comment type="caution">
    <text evidence="2">The sequence shown here is derived from an EMBL/GenBank/DDBJ whole genome shotgun (WGS) entry which is preliminary data.</text>
</comment>
<evidence type="ECO:0000259" key="1">
    <source>
        <dbReference type="PROSITE" id="PS51740"/>
    </source>
</evidence>
<dbReference type="NCBIfam" id="TIGR01439">
    <property type="entry name" value="lp_hng_hel_AbrB"/>
    <property type="match status" value="1"/>
</dbReference>
<dbReference type="SMART" id="SM00966">
    <property type="entry name" value="SpoVT_AbrB"/>
    <property type="match status" value="1"/>
</dbReference>
<gene>
    <name evidence="2" type="ORF">J4215_04025</name>
</gene>
<dbReference type="PROSITE" id="PS51740">
    <property type="entry name" value="SPOVT_ABRB"/>
    <property type="match status" value="1"/>
</dbReference>
<sequence length="92" mass="10445">MADVELTKMSSRGQVVIPQDLRDEMNLQEGETFAVVRTGDTLLLKRVKAPSREEILADWKKTVTEGNKQVKKLGIKQKDVVRMIHKGRGIKE</sequence>